<dbReference type="eggNOG" id="COG3764">
    <property type="taxonomic scope" value="Bacteria"/>
</dbReference>
<dbReference type="CDD" id="cd05829">
    <property type="entry name" value="Sortase_F"/>
    <property type="match status" value="1"/>
</dbReference>
<gene>
    <name evidence="3" type="ORF">MB27_29175</name>
</gene>
<evidence type="ECO:0000256" key="2">
    <source>
        <dbReference type="SAM" id="MobiDB-lite"/>
    </source>
</evidence>
<name>A0A0A6UFY9_ACTUT</name>
<dbReference type="RefSeq" id="WP_043529715.1">
    <property type="nucleotide sequence ID" value="NZ_BAABKU010000042.1"/>
</dbReference>
<comment type="caution">
    <text evidence="3">The sequence shown here is derived from an EMBL/GenBank/DDBJ whole genome shotgun (WGS) entry which is preliminary data.</text>
</comment>
<dbReference type="STRING" id="1869.MB27_29175"/>
<feature type="region of interest" description="Disordered" evidence="2">
    <location>
        <begin position="44"/>
        <end position="73"/>
    </location>
</feature>
<evidence type="ECO:0000313" key="3">
    <source>
        <dbReference type="EMBL" id="KHD74346.1"/>
    </source>
</evidence>
<organism evidence="3 4">
    <name type="scientific">Actinoplanes utahensis</name>
    <dbReference type="NCBI Taxonomy" id="1869"/>
    <lineage>
        <taxon>Bacteria</taxon>
        <taxon>Bacillati</taxon>
        <taxon>Actinomycetota</taxon>
        <taxon>Actinomycetes</taxon>
        <taxon>Micromonosporales</taxon>
        <taxon>Micromonosporaceae</taxon>
        <taxon>Actinoplanes</taxon>
    </lineage>
</organism>
<dbReference type="Pfam" id="PF04203">
    <property type="entry name" value="Sortase"/>
    <property type="match status" value="1"/>
</dbReference>
<evidence type="ECO:0000313" key="4">
    <source>
        <dbReference type="Proteomes" id="UP000054537"/>
    </source>
</evidence>
<evidence type="ECO:0000256" key="1">
    <source>
        <dbReference type="ARBA" id="ARBA00022801"/>
    </source>
</evidence>
<feature type="compositionally biased region" description="Low complexity" evidence="2">
    <location>
        <begin position="45"/>
        <end position="73"/>
    </location>
</feature>
<dbReference type="Proteomes" id="UP000054537">
    <property type="component" value="Unassembled WGS sequence"/>
</dbReference>
<proteinExistence type="predicted"/>
<dbReference type="SUPFAM" id="SSF63817">
    <property type="entry name" value="Sortase"/>
    <property type="match status" value="1"/>
</dbReference>
<sequence length="234" mass="23745">MSTPSHGGTSRRLPGRALLVTSLGVALATGSGVVACRSQPPDDFGPSVASVSTSPVPAPAATTATAAPAGVPVRDGTLPARAATETPPARLRIPALDLDVAVDAVGIDAATGDFAVPPSVSRVGWYRYGPGFSSPAGSIVVAGHVDSAAEGKGAFFRLGTLKAGDVVTLTGPGGKVREFTVAARKRYAKSAIPLDDYFARDGAPRLTLITCGGPFDPKTRHYRDNVVVTATVRG</sequence>
<keyword evidence="1" id="KW-0378">Hydrolase</keyword>
<dbReference type="Gene3D" id="2.40.260.10">
    <property type="entry name" value="Sortase"/>
    <property type="match status" value="1"/>
</dbReference>
<protein>
    <submittedName>
        <fullName evidence="3">Peptidase C60</fullName>
    </submittedName>
</protein>
<dbReference type="InterPro" id="IPR023365">
    <property type="entry name" value="Sortase_dom-sf"/>
</dbReference>
<accession>A0A0A6UFY9</accession>
<dbReference type="EMBL" id="JRTT01000046">
    <property type="protein sequence ID" value="KHD74346.1"/>
    <property type="molecule type" value="Genomic_DNA"/>
</dbReference>
<keyword evidence="4" id="KW-1185">Reference proteome</keyword>
<dbReference type="OrthoDB" id="525039at2"/>
<reference evidence="3 4" key="1">
    <citation type="submission" date="2014-10" db="EMBL/GenBank/DDBJ databases">
        <title>Draft genome sequence of Actinoplanes utahensis NRRL 12052.</title>
        <authorList>
            <person name="Velasco-Bucheli B."/>
            <person name="del Cerro C."/>
            <person name="Hormigo D."/>
            <person name="Garcia J.L."/>
            <person name="Acebal C."/>
            <person name="Arroyo M."/>
            <person name="de la Mata I."/>
        </authorList>
    </citation>
    <scope>NUCLEOTIDE SEQUENCE [LARGE SCALE GENOMIC DNA]</scope>
    <source>
        <strain evidence="3 4">NRRL 12052</strain>
    </source>
</reference>
<dbReference type="InterPro" id="IPR042001">
    <property type="entry name" value="Sortase_F"/>
</dbReference>
<dbReference type="GO" id="GO:0016787">
    <property type="term" value="F:hydrolase activity"/>
    <property type="evidence" value="ECO:0007669"/>
    <property type="project" value="UniProtKB-KW"/>
</dbReference>
<dbReference type="AlphaFoldDB" id="A0A0A6UFY9"/>
<dbReference type="InterPro" id="IPR005754">
    <property type="entry name" value="Sortase"/>
</dbReference>